<proteinExistence type="inferred from homology"/>
<reference evidence="7 8" key="2">
    <citation type="submission" date="2018-03" db="EMBL/GenBank/DDBJ databases">
        <title>Draft genome of Pseudomonas putida strain KH-18-2.</title>
        <authorList>
            <person name="Yoshizawa S."/>
            <person name="Khan N.H."/>
            <person name="Nishimura M."/>
            <person name="Chiura H.X."/>
            <person name="Ogura Y."/>
            <person name="Hayashi T."/>
            <person name="Kogure K."/>
        </authorList>
    </citation>
    <scope>NUCLEOTIDE SEQUENCE [LARGE SCALE GENOMIC DNA]</scope>
    <source>
        <strain evidence="7 8">KH-18-2</strain>
    </source>
</reference>
<dbReference type="GO" id="GO:0005829">
    <property type="term" value="C:cytosol"/>
    <property type="evidence" value="ECO:0007669"/>
    <property type="project" value="TreeGrafter"/>
</dbReference>
<dbReference type="EMBL" id="MING01000083">
    <property type="protein sequence ID" value="POG03503.1"/>
    <property type="molecule type" value="Genomic_DNA"/>
</dbReference>
<evidence type="ECO:0000256" key="1">
    <source>
        <dbReference type="ARBA" id="ARBA00022490"/>
    </source>
</evidence>
<dbReference type="GO" id="GO:0045948">
    <property type="term" value="P:positive regulation of translational initiation"/>
    <property type="evidence" value="ECO:0007669"/>
    <property type="project" value="UniProtKB-UniRule"/>
</dbReference>
<sequence length="105" mass="11246">MLILTRRVGEAIKISDNITVVVLGVKGGQVRLGIEAPQGVAVDREEIAERKAAGLPKSGAPAPSVGAAEREQLYGNRTEAEWRKLLQDEADQQTQGDRESGHESA</sequence>
<keyword evidence="1 5" id="KW-0963">Cytoplasm</keyword>
<dbReference type="AlphaFoldDB" id="A0A2S3WQ58"/>
<evidence type="ECO:0000256" key="3">
    <source>
        <dbReference type="ARBA" id="ARBA00022884"/>
    </source>
</evidence>
<accession>A0A2S3WQ58</accession>
<dbReference type="GO" id="GO:0006109">
    <property type="term" value="P:regulation of carbohydrate metabolic process"/>
    <property type="evidence" value="ECO:0007669"/>
    <property type="project" value="UniProtKB-UniRule"/>
</dbReference>
<dbReference type="NCBIfam" id="NF002469">
    <property type="entry name" value="PRK01712.1"/>
    <property type="match status" value="1"/>
</dbReference>
<evidence type="ECO:0000256" key="2">
    <source>
        <dbReference type="ARBA" id="ARBA00022845"/>
    </source>
</evidence>
<dbReference type="PANTHER" id="PTHR34984">
    <property type="entry name" value="CARBON STORAGE REGULATOR"/>
    <property type="match status" value="1"/>
</dbReference>
<reference evidence="7 8" key="1">
    <citation type="submission" date="2016-08" db="EMBL/GenBank/DDBJ databases">
        <authorList>
            <person name="Seilhamer J.J."/>
        </authorList>
    </citation>
    <scope>NUCLEOTIDE SEQUENCE [LARGE SCALE GENOMIC DNA]</scope>
    <source>
        <strain evidence="7 8">KH-18-2</strain>
    </source>
</reference>
<evidence type="ECO:0000313" key="8">
    <source>
        <dbReference type="Proteomes" id="UP000237378"/>
    </source>
</evidence>
<comment type="similarity">
    <text evidence="5">Belongs to the CsrA/RsmA family.</text>
</comment>
<dbReference type="Pfam" id="PF02599">
    <property type="entry name" value="CsrA"/>
    <property type="match status" value="1"/>
</dbReference>
<organism evidence="7 8">
    <name type="scientific">Pseudomonas putida</name>
    <name type="common">Arthrobacter siderocapsulatus</name>
    <dbReference type="NCBI Taxonomy" id="303"/>
    <lineage>
        <taxon>Bacteria</taxon>
        <taxon>Pseudomonadati</taxon>
        <taxon>Pseudomonadota</taxon>
        <taxon>Gammaproteobacteria</taxon>
        <taxon>Pseudomonadales</taxon>
        <taxon>Pseudomonadaceae</taxon>
        <taxon>Pseudomonas</taxon>
    </lineage>
</organism>
<comment type="caution">
    <text evidence="7">The sequence shown here is derived from an EMBL/GenBank/DDBJ whole genome shotgun (WGS) entry which is preliminary data.</text>
</comment>
<evidence type="ECO:0000313" key="7">
    <source>
        <dbReference type="EMBL" id="POG03503.1"/>
    </source>
</evidence>
<evidence type="ECO:0000256" key="4">
    <source>
        <dbReference type="ARBA" id="ARBA00023159"/>
    </source>
</evidence>
<dbReference type="InterPro" id="IPR036107">
    <property type="entry name" value="CsrA_sf"/>
</dbReference>
<dbReference type="GO" id="GO:0048027">
    <property type="term" value="F:mRNA 5'-UTR binding"/>
    <property type="evidence" value="ECO:0007669"/>
    <property type="project" value="UniProtKB-UniRule"/>
</dbReference>
<keyword evidence="2 5" id="KW-0810">Translation regulation</keyword>
<evidence type="ECO:0000256" key="6">
    <source>
        <dbReference type="SAM" id="MobiDB-lite"/>
    </source>
</evidence>
<name>A0A2S3WQ58_PSEPU</name>
<comment type="subunit">
    <text evidence="5">Homodimer; the beta-strands of each monomer intercalate to form a hydrophobic core, while the alpha-helices form wings that extend away from the core.</text>
</comment>
<dbReference type="GO" id="GO:0045947">
    <property type="term" value="P:negative regulation of translational initiation"/>
    <property type="evidence" value="ECO:0007669"/>
    <property type="project" value="UniProtKB-UniRule"/>
</dbReference>
<dbReference type="InterPro" id="IPR003751">
    <property type="entry name" value="CsrA"/>
</dbReference>
<dbReference type="Gene3D" id="2.60.40.4380">
    <property type="entry name" value="Translational regulator CsrA"/>
    <property type="match status" value="1"/>
</dbReference>
<dbReference type="NCBIfam" id="TIGR00202">
    <property type="entry name" value="csrA"/>
    <property type="match status" value="1"/>
</dbReference>
<dbReference type="GO" id="GO:0006402">
    <property type="term" value="P:mRNA catabolic process"/>
    <property type="evidence" value="ECO:0007669"/>
    <property type="project" value="InterPro"/>
</dbReference>
<dbReference type="SUPFAM" id="SSF117130">
    <property type="entry name" value="CsrA-like"/>
    <property type="match status" value="1"/>
</dbReference>
<gene>
    <name evidence="5" type="primary">csrA</name>
    <name evidence="7" type="ORF">BGP82_19725</name>
</gene>
<feature type="compositionally biased region" description="Basic and acidic residues" evidence="6">
    <location>
        <begin position="68"/>
        <end position="87"/>
    </location>
</feature>
<keyword evidence="3 5" id="KW-0694">RNA-binding</keyword>
<keyword evidence="4 5" id="KW-0010">Activator</keyword>
<protein>
    <recommendedName>
        <fullName evidence="5">Translational regulator CsrA</fullName>
    </recommendedName>
    <alternativeName>
        <fullName evidence="5">Carbon storage regulator</fullName>
    </alternativeName>
</protein>
<feature type="compositionally biased region" description="Basic and acidic residues" evidence="6">
    <location>
        <begin position="96"/>
        <end position="105"/>
    </location>
</feature>
<comment type="subcellular location">
    <subcellularLocation>
        <location evidence="5">Cytoplasm</location>
    </subcellularLocation>
</comment>
<dbReference type="Proteomes" id="UP000237378">
    <property type="component" value="Unassembled WGS sequence"/>
</dbReference>
<feature type="region of interest" description="Disordered" evidence="6">
    <location>
        <begin position="52"/>
        <end position="105"/>
    </location>
</feature>
<keyword evidence="5" id="KW-0678">Repressor</keyword>
<dbReference type="HAMAP" id="MF_00167">
    <property type="entry name" value="CsrA"/>
    <property type="match status" value="1"/>
</dbReference>
<comment type="function">
    <text evidence="5">A key translational regulator that binds mRNA to regulate translation initiation and/or mRNA stability. Mediates global changes in gene expression, shifting from rapid growth to stress survival by linking envelope stress, the stringent response and the catabolite repression systems. Usually binds in the 5'-UTR; binding at or near the Shine-Dalgarno sequence prevents ribosome-binding, repressing translation, binding elsewhere in the 5'-UTR can activate translation and/or stabilize the mRNA. Its function is antagonized by small RNA(s).</text>
</comment>
<dbReference type="PANTHER" id="PTHR34984:SF1">
    <property type="entry name" value="CARBON STORAGE REGULATOR"/>
    <property type="match status" value="1"/>
</dbReference>
<evidence type="ECO:0000256" key="5">
    <source>
        <dbReference type="HAMAP-Rule" id="MF_00167"/>
    </source>
</evidence>